<organism evidence="1">
    <name type="scientific">viral metagenome</name>
    <dbReference type="NCBI Taxonomy" id="1070528"/>
    <lineage>
        <taxon>unclassified sequences</taxon>
        <taxon>metagenomes</taxon>
        <taxon>organismal metagenomes</taxon>
    </lineage>
</organism>
<reference evidence="1" key="1">
    <citation type="submission" date="2020-03" db="EMBL/GenBank/DDBJ databases">
        <title>The deep terrestrial virosphere.</title>
        <authorList>
            <person name="Holmfeldt K."/>
            <person name="Nilsson E."/>
            <person name="Simone D."/>
            <person name="Lopez-Fernandez M."/>
            <person name="Wu X."/>
            <person name="de Brujin I."/>
            <person name="Lundin D."/>
            <person name="Andersson A."/>
            <person name="Bertilsson S."/>
            <person name="Dopson M."/>
        </authorList>
    </citation>
    <scope>NUCLEOTIDE SEQUENCE</scope>
    <source>
        <strain evidence="1">TM448B00401</strain>
    </source>
</reference>
<dbReference type="SUPFAM" id="SSF51197">
    <property type="entry name" value="Clavaminate synthase-like"/>
    <property type="match status" value="1"/>
</dbReference>
<dbReference type="PANTHER" id="PTHR20883:SF48">
    <property type="entry name" value="ECTOINE DIOXYGENASE"/>
    <property type="match status" value="1"/>
</dbReference>
<dbReference type="Gene3D" id="2.60.120.620">
    <property type="entry name" value="q2cbj1_9rhob like domain"/>
    <property type="match status" value="1"/>
</dbReference>
<sequence length="271" mass="30431">MVIITERRYGIQRQVAAENDLDEASETLSTLGYAVLDSGYTPAELDELSEAFDAARLHSLNASGGLEALRIIDEHNTIRVAFHHDRRLLTLATNPRVLGVVRRAISDYVVLSQQNGIVNPANAAEYNQGAWHRDLPYQHVVFSRPMAINALFCVDDFTRENGATIVLPATHKQEEFPSSRFVQRAALQITAPRGSYILLDCMTYHTGATNRTPQERRAVNHVYTSPIIRQQIDLPALLGDSFTEDPDVRQLLGFGVRTPRSLEEYFASRQR</sequence>
<dbReference type="EMBL" id="MT144618">
    <property type="protein sequence ID" value="QJH95370.1"/>
    <property type="molecule type" value="Genomic_DNA"/>
</dbReference>
<gene>
    <name evidence="1" type="ORF">TM448B00401_0023</name>
</gene>
<evidence type="ECO:0000313" key="1">
    <source>
        <dbReference type="EMBL" id="QJH95370.1"/>
    </source>
</evidence>
<protein>
    <submittedName>
        <fullName evidence="1">Putative deoxygenase</fullName>
    </submittedName>
</protein>
<proteinExistence type="predicted"/>
<dbReference type="GO" id="GO:0046872">
    <property type="term" value="F:metal ion binding"/>
    <property type="evidence" value="ECO:0007669"/>
    <property type="project" value="UniProtKB-ARBA"/>
</dbReference>
<dbReference type="InterPro" id="IPR008775">
    <property type="entry name" value="Phytyl_CoA_dOase-like"/>
</dbReference>
<name>A0A6M3XBV8_9ZZZZ</name>
<dbReference type="PANTHER" id="PTHR20883">
    <property type="entry name" value="PHYTANOYL-COA DIOXYGENASE DOMAIN CONTAINING 1"/>
    <property type="match status" value="1"/>
</dbReference>
<accession>A0A6M3XBV8</accession>
<dbReference type="Pfam" id="PF05721">
    <property type="entry name" value="PhyH"/>
    <property type="match status" value="1"/>
</dbReference>
<dbReference type="AlphaFoldDB" id="A0A6M3XBV8"/>
<dbReference type="GO" id="GO:0016491">
    <property type="term" value="F:oxidoreductase activity"/>
    <property type="evidence" value="ECO:0007669"/>
    <property type="project" value="UniProtKB-ARBA"/>
</dbReference>